<evidence type="ECO:0000313" key="6">
    <source>
        <dbReference type="Proteomes" id="UP000249547"/>
    </source>
</evidence>
<dbReference type="SMART" id="SM00028">
    <property type="entry name" value="TPR"/>
    <property type="match status" value="2"/>
</dbReference>
<accession>A0A327QAW2</accession>
<evidence type="ECO:0000256" key="1">
    <source>
        <dbReference type="PROSITE-ProRule" id="PRU00339"/>
    </source>
</evidence>
<dbReference type="Pfam" id="PF00515">
    <property type="entry name" value="TPR_1"/>
    <property type="match status" value="1"/>
</dbReference>
<feature type="transmembrane region" description="Helical" evidence="2">
    <location>
        <begin position="137"/>
        <end position="158"/>
    </location>
</feature>
<dbReference type="InterPro" id="IPR019734">
    <property type="entry name" value="TPR_rpt"/>
</dbReference>
<keyword evidence="3" id="KW-0732">Signal</keyword>
<keyword evidence="2" id="KW-1133">Transmembrane helix</keyword>
<dbReference type="Pfam" id="PF08239">
    <property type="entry name" value="SH3_3"/>
    <property type="match status" value="1"/>
</dbReference>
<reference evidence="5 6" key="1">
    <citation type="submission" date="2018-06" db="EMBL/GenBank/DDBJ databases">
        <title>Genomic Encyclopedia of Archaeal and Bacterial Type Strains, Phase II (KMG-II): from individual species to whole genera.</title>
        <authorList>
            <person name="Goeker M."/>
        </authorList>
    </citation>
    <scope>NUCLEOTIDE SEQUENCE [LARGE SCALE GENOMIC DNA]</scope>
    <source>
        <strain evidence="5 6">DSM 23857</strain>
    </source>
</reference>
<dbReference type="RefSeq" id="WP_111599209.1">
    <property type="nucleotide sequence ID" value="NZ_QLLL01000007.1"/>
</dbReference>
<dbReference type="InterPro" id="IPR003646">
    <property type="entry name" value="SH3-like_bac-type"/>
</dbReference>
<dbReference type="Gene3D" id="2.30.30.40">
    <property type="entry name" value="SH3 Domains"/>
    <property type="match status" value="1"/>
</dbReference>
<organism evidence="5 6">
    <name type="scientific">Chitinophaga skermanii</name>
    <dbReference type="NCBI Taxonomy" id="331697"/>
    <lineage>
        <taxon>Bacteria</taxon>
        <taxon>Pseudomonadati</taxon>
        <taxon>Bacteroidota</taxon>
        <taxon>Chitinophagia</taxon>
        <taxon>Chitinophagales</taxon>
        <taxon>Chitinophagaceae</taxon>
        <taxon>Chitinophaga</taxon>
    </lineage>
</organism>
<comment type="caution">
    <text evidence="5">The sequence shown here is derived from an EMBL/GenBank/DDBJ whole genome shotgun (WGS) entry which is preliminary data.</text>
</comment>
<keyword evidence="1" id="KW-0802">TPR repeat</keyword>
<sequence length="256" mass="28934">MRQVIRKWGLICVLALSSLAQLKAQAPVQQQFDAANVLFREQKYAEAANAYQHLIDSGYQADNLYYNAGNAYLKLNKTGPAVYSFEKALKLNPNNQAAANNLQIASLRIKDNVDPLPLLFFQEWFITLEKIHSPNGWAIGCIVVFWILAIAFMLYRFVPRFHHKFIRWGMYGITVFFLGYLTMSIYVYSVATDDSTAIVMQTSSKVKEAPDAKSRDMFEAREGMKVEILDTAAGFSKIQLADGKTGWIPVQSIKVL</sequence>
<evidence type="ECO:0000256" key="2">
    <source>
        <dbReference type="SAM" id="Phobius"/>
    </source>
</evidence>
<evidence type="ECO:0000256" key="3">
    <source>
        <dbReference type="SAM" id="SignalP"/>
    </source>
</evidence>
<feature type="repeat" description="TPR" evidence="1">
    <location>
        <begin position="62"/>
        <end position="95"/>
    </location>
</feature>
<dbReference type="SUPFAM" id="SSF48452">
    <property type="entry name" value="TPR-like"/>
    <property type="match status" value="1"/>
</dbReference>
<gene>
    <name evidence="5" type="ORF">LX64_03786</name>
</gene>
<dbReference type="AlphaFoldDB" id="A0A327QAW2"/>
<keyword evidence="6" id="KW-1185">Reference proteome</keyword>
<keyword evidence="2" id="KW-0472">Membrane</keyword>
<feature type="domain" description="SH3b" evidence="4">
    <location>
        <begin position="205"/>
        <end position="251"/>
    </location>
</feature>
<feature type="signal peptide" evidence="3">
    <location>
        <begin position="1"/>
        <end position="22"/>
    </location>
</feature>
<evidence type="ECO:0000259" key="4">
    <source>
        <dbReference type="Pfam" id="PF08239"/>
    </source>
</evidence>
<dbReference type="PROSITE" id="PS50293">
    <property type="entry name" value="TPR_REGION"/>
    <property type="match status" value="1"/>
</dbReference>
<dbReference type="Gene3D" id="1.25.40.10">
    <property type="entry name" value="Tetratricopeptide repeat domain"/>
    <property type="match status" value="1"/>
</dbReference>
<proteinExistence type="predicted"/>
<dbReference type="OrthoDB" id="9776208at2"/>
<feature type="chain" id="PRO_5016408247" evidence="3">
    <location>
        <begin position="23"/>
        <end position="256"/>
    </location>
</feature>
<dbReference type="InterPro" id="IPR011990">
    <property type="entry name" value="TPR-like_helical_dom_sf"/>
</dbReference>
<name>A0A327QAW2_9BACT</name>
<dbReference type="Proteomes" id="UP000249547">
    <property type="component" value="Unassembled WGS sequence"/>
</dbReference>
<protein>
    <submittedName>
        <fullName evidence="5">Tetratricopeptide repeat protein</fullName>
    </submittedName>
</protein>
<evidence type="ECO:0000313" key="5">
    <source>
        <dbReference type="EMBL" id="RAJ01570.1"/>
    </source>
</evidence>
<dbReference type="PROSITE" id="PS50005">
    <property type="entry name" value="TPR"/>
    <property type="match status" value="1"/>
</dbReference>
<keyword evidence="2" id="KW-0812">Transmembrane</keyword>
<feature type="transmembrane region" description="Helical" evidence="2">
    <location>
        <begin position="170"/>
        <end position="191"/>
    </location>
</feature>
<dbReference type="EMBL" id="QLLL01000007">
    <property type="protein sequence ID" value="RAJ01570.1"/>
    <property type="molecule type" value="Genomic_DNA"/>
</dbReference>